<comment type="caution">
    <text evidence="2">The sequence shown here is derived from an EMBL/GenBank/DDBJ whole genome shotgun (WGS) entry which is preliminary data.</text>
</comment>
<dbReference type="AlphaFoldDB" id="A0A5B0LX27"/>
<evidence type="ECO:0000256" key="1">
    <source>
        <dbReference type="SAM" id="MobiDB-lite"/>
    </source>
</evidence>
<dbReference type="EMBL" id="VSWC01000183">
    <property type="protein sequence ID" value="KAA1069015.1"/>
    <property type="molecule type" value="Genomic_DNA"/>
</dbReference>
<feature type="region of interest" description="Disordered" evidence="1">
    <location>
        <begin position="257"/>
        <end position="279"/>
    </location>
</feature>
<keyword evidence="3" id="KW-1185">Reference proteome</keyword>
<accession>A0A5B0LX27</accession>
<proteinExistence type="predicted"/>
<evidence type="ECO:0000313" key="3">
    <source>
        <dbReference type="Proteomes" id="UP000324748"/>
    </source>
</evidence>
<reference evidence="2 3" key="1">
    <citation type="submission" date="2019-05" db="EMBL/GenBank/DDBJ databases">
        <title>Emergence of the Ug99 lineage of the wheat stem rust pathogen through somatic hybridization.</title>
        <authorList>
            <person name="Li F."/>
            <person name="Upadhyaya N.M."/>
            <person name="Sperschneider J."/>
            <person name="Matny O."/>
            <person name="Nguyen-Phuc H."/>
            <person name="Mago R."/>
            <person name="Raley C."/>
            <person name="Miller M.E."/>
            <person name="Silverstein K.A.T."/>
            <person name="Henningsen E."/>
            <person name="Hirsch C.D."/>
            <person name="Visser B."/>
            <person name="Pretorius Z.A."/>
            <person name="Steffenson B.J."/>
            <person name="Schwessinger B."/>
            <person name="Dodds P.N."/>
            <person name="Figueroa M."/>
        </authorList>
    </citation>
    <scope>NUCLEOTIDE SEQUENCE [LARGE SCALE GENOMIC DNA]</scope>
    <source>
        <strain evidence="2">21-0</strain>
    </source>
</reference>
<protein>
    <submittedName>
        <fullName evidence="2">Uncharacterized protein</fullName>
    </submittedName>
</protein>
<dbReference type="OrthoDB" id="2129491at2759"/>
<feature type="compositionally biased region" description="Polar residues" evidence="1">
    <location>
        <begin position="257"/>
        <end position="275"/>
    </location>
</feature>
<name>A0A5B0LX27_PUCGR</name>
<evidence type="ECO:0000313" key="2">
    <source>
        <dbReference type="EMBL" id="KAA1069015.1"/>
    </source>
</evidence>
<dbReference type="Proteomes" id="UP000324748">
    <property type="component" value="Unassembled WGS sequence"/>
</dbReference>
<feature type="region of interest" description="Disordered" evidence="1">
    <location>
        <begin position="1"/>
        <end position="28"/>
    </location>
</feature>
<organism evidence="2 3">
    <name type="scientific">Puccinia graminis f. sp. tritici</name>
    <dbReference type="NCBI Taxonomy" id="56615"/>
    <lineage>
        <taxon>Eukaryota</taxon>
        <taxon>Fungi</taxon>
        <taxon>Dikarya</taxon>
        <taxon>Basidiomycota</taxon>
        <taxon>Pucciniomycotina</taxon>
        <taxon>Pucciniomycetes</taxon>
        <taxon>Pucciniales</taxon>
        <taxon>Pucciniaceae</taxon>
        <taxon>Puccinia</taxon>
    </lineage>
</organism>
<feature type="region of interest" description="Disordered" evidence="1">
    <location>
        <begin position="129"/>
        <end position="150"/>
    </location>
</feature>
<gene>
    <name evidence="2" type="ORF">PGT21_009133</name>
</gene>
<sequence length="372" mass="42021">MRQQSHESTQKLSPSPSSSNSDGNCRLRDHLDPAVMKCEHKIAGPSIKLQNASINRVKPSEIADLLYSDIRRQDGSQLLPGKIGNQGASDQLDQYFRIQLQVRKSGQRAQQRMWAQAESTWLYSQDTDLTGKKAHPRQDGCPSTRRMDEEQEEMARSSLLASQPCPICLEPFDTNLDEEEEEFFWINVIESLNETKQTTVFYHATCHFETLCNHKKRMQLKARGLCQPKKASQGMSSVANASDNTKRLANPRALSLTTTPSESKMDNTNKTQLVQSRDHRAKKEKVNRFSLVKFSDQAGLAPDIINVVRRRSSTLMKPCRRYIEPIVIVRRSDFNAARSRLVLGFDAYSSSAAIEFDRLSSEGFDSPSCEGC</sequence>